<dbReference type="Pfam" id="PF14340">
    <property type="entry name" value="DUF4395"/>
    <property type="match status" value="1"/>
</dbReference>
<dbReference type="OrthoDB" id="196547at2759"/>
<accession>A0A0G4ISP6</accession>
<evidence type="ECO:0000256" key="1">
    <source>
        <dbReference type="SAM" id="Phobius"/>
    </source>
</evidence>
<evidence type="ECO:0000259" key="2">
    <source>
        <dbReference type="Pfam" id="PF14340"/>
    </source>
</evidence>
<evidence type="ECO:0000313" key="4">
    <source>
        <dbReference type="Proteomes" id="UP000039324"/>
    </source>
</evidence>
<keyword evidence="4" id="KW-1185">Reference proteome</keyword>
<feature type="transmembrane region" description="Helical" evidence="1">
    <location>
        <begin position="153"/>
        <end position="178"/>
    </location>
</feature>
<evidence type="ECO:0000313" key="3">
    <source>
        <dbReference type="EMBL" id="CEO98290.1"/>
    </source>
</evidence>
<dbReference type="EMBL" id="CDSF01000083">
    <property type="protein sequence ID" value="CEO98290.1"/>
    <property type="molecule type" value="Genomic_DNA"/>
</dbReference>
<keyword evidence="1" id="KW-0472">Membrane</keyword>
<proteinExistence type="predicted"/>
<organism evidence="3 4">
    <name type="scientific">Plasmodiophora brassicae</name>
    <name type="common">Clubroot disease agent</name>
    <dbReference type="NCBI Taxonomy" id="37360"/>
    <lineage>
        <taxon>Eukaryota</taxon>
        <taxon>Sar</taxon>
        <taxon>Rhizaria</taxon>
        <taxon>Endomyxa</taxon>
        <taxon>Phytomyxea</taxon>
        <taxon>Plasmodiophorida</taxon>
        <taxon>Plasmodiophoridae</taxon>
        <taxon>Plasmodiophora</taxon>
    </lineage>
</organism>
<name>A0A0G4ISP6_PLABS</name>
<sequence>MLRKDVFPRFVNDCIHRQHLAISREMCYWWRRRPVHLLGFPNPVNELEARLHSACVTALTVAHIVLLYEYDVSALGWFILYGFTARVVSGPRFDPQAYLVVLVLRPLLEDVLQVAKSSFKPSPPKRFAQFVGVLFALTATVIDHGFGLTFVSAIVWGCLAAAAAVLALFGFCAACYVFSLAVQAGIVPPAYCESCAYSYTTKKARPKPTATKVVCKRVTSPRTQTETP</sequence>
<feature type="domain" description="DUF4395" evidence="2">
    <location>
        <begin position="44"/>
        <end position="182"/>
    </location>
</feature>
<gene>
    <name evidence="3" type="ORF">PBRA_006404</name>
</gene>
<feature type="transmembrane region" description="Helical" evidence="1">
    <location>
        <begin position="127"/>
        <end position="147"/>
    </location>
</feature>
<protein>
    <recommendedName>
        <fullName evidence="2">DUF4395 domain-containing protein</fullName>
    </recommendedName>
</protein>
<keyword evidence="1" id="KW-0812">Transmembrane</keyword>
<reference evidence="3 4" key="1">
    <citation type="submission" date="2015-02" db="EMBL/GenBank/DDBJ databases">
        <authorList>
            <person name="Chooi Y.-H."/>
        </authorList>
    </citation>
    <scope>NUCLEOTIDE SEQUENCE [LARGE SCALE GENOMIC DNA]</scope>
    <source>
        <strain evidence="3">E3</strain>
    </source>
</reference>
<keyword evidence="1" id="KW-1133">Transmembrane helix</keyword>
<dbReference type="InterPro" id="IPR025508">
    <property type="entry name" value="DUF4395"/>
</dbReference>
<dbReference type="AlphaFoldDB" id="A0A0G4ISP6"/>
<dbReference type="Proteomes" id="UP000039324">
    <property type="component" value="Unassembled WGS sequence"/>
</dbReference>